<dbReference type="Pfam" id="PF00501">
    <property type="entry name" value="AMP-binding"/>
    <property type="match status" value="1"/>
</dbReference>
<dbReference type="Proteomes" id="UP000247591">
    <property type="component" value="Unassembled WGS sequence"/>
</dbReference>
<evidence type="ECO:0000313" key="5">
    <source>
        <dbReference type="EMBL" id="PYE15984.1"/>
    </source>
</evidence>
<feature type="domain" description="AMP-dependent synthetase/ligase" evidence="3">
    <location>
        <begin position="30"/>
        <end position="392"/>
    </location>
</feature>
<comment type="similarity">
    <text evidence="1">Belongs to the ATP-dependent AMP-binding enzyme family.</text>
</comment>
<evidence type="ECO:0000256" key="2">
    <source>
        <dbReference type="ARBA" id="ARBA00022598"/>
    </source>
</evidence>
<dbReference type="PANTHER" id="PTHR43201">
    <property type="entry name" value="ACYL-COA SYNTHETASE"/>
    <property type="match status" value="1"/>
</dbReference>
<organism evidence="5 6">
    <name type="scientific">Williamsia limnetica</name>
    <dbReference type="NCBI Taxonomy" id="882452"/>
    <lineage>
        <taxon>Bacteria</taxon>
        <taxon>Bacillati</taxon>
        <taxon>Actinomycetota</taxon>
        <taxon>Actinomycetes</taxon>
        <taxon>Mycobacteriales</taxon>
        <taxon>Nocardiaceae</taxon>
        <taxon>Williamsia</taxon>
    </lineage>
</organism>
<dbReference type="Pfam" id="PF13193">
    <property type="entry name" value="AMP-binding_C"/>
    <property type="match status" value="1"/>
</dbReference>
<dbReference type="Gene3D" id="3.40.50.12780">
    <property type="entry name" value="N-terminal domain of ligase-like"/>
    <property type="match status" value="1"/>
</dbReference>
<accession>A0A318RTR9</accession>
<sequence>MTIDAEHDHTLTHSAATLPALLDETSLHASTPFLLCPDQSLSYGQFAEQVDQFAAGLLSLGITRHDRIAIAAPNSAQWLITWFAAAKIGAVLVTLNVAYRDREFDYMLNQSGAVMLVCCTSDNNFDFVEFLQGLRPRIQAVRHFVFLSGEGFAGSHRWEDLVTAPDSQTLTALQAQVQPDDPAVILYTSGTTGRPKGATLTHASILSSATAQAGHLHQTANDVAIGHMPLNHVGGMTCTVTASMVAGSTVALLPRYNPQLALTTIERHKVTIYIGVPTMYTMMMDLEEFAGTDTSSVRTCIIGGSNVEPAMGRRILDTFPGARMANLYGLSETSGGCIISALGDDLETLVATLGVAIGDFQARIADDTGQPLPPDTEGELHIRGGCVAGGYWDNPADTQRTFHSDGWLDTGDMATQRSDGRIALCGRRKEMYVRSGYNVYPVEIENVLASDEAVAMSAVIGVPDALYGEVGHAYVVPTPGATVDVEALLNRCRQQLAKYKVPAHIHVVDSLPLTPSGKIKKVALREAAAT</sequence>
<evidence type="ECO:0000256" key="1">
    <source>
        <dbReference type="ARBA" id="ARBA00006432"/>
    </source>
</evidence>
<dbReference type="InterPro" id="IPR042099">
    <property type="entry name" value="ANL_N_sf"/>
</dbReference>
<dbReference type="OrthoDB" id="9803968at2"/>
<dbReference type="InterPro" id="IPR000873">
    <property type="entry name" value="AMP-dep_synth/lig_dom"/>
</dbReference>
<name>A0A318RTR9_WILLI</name>
<dbReference type="PROSITE" id="PS00455">
    <property type="entry name" value="AMP_BINDING"/>
    <property type="match status" value="1"/>
</dbReference>
<dbReference type="RefSeq" id="WP_110470605.1">
    <property type="nucleotide sequence ID" value="NZ_QJSP01000009.1"/>
</dbReference>
<keyword evidence="2" id="KW-0436">Ligase</keyword>
<dbReference type="Gene3D" id="3.30.300.30">
    <property type="match status" value="1"/>
</dbReference>
<dbReference type="InterPro" id="IPR045851">
    <property type="entry name" value="AMP-bd_C_sf"/>
</dbReference>
<gene>
    <name evidence="5" type="ORF">DFR67_109212</name>
</gene>
<dbReference type="InterPro" id="IPR025110">
    <property type="entry name" value="AMP-bd_C"/>
</dbReference>
<dbReference type="GO" id="GO:0031956">
    <property type="term" value="F:medium-chain fatty acid-CoA ligase activity"/>
    <property type="evidence" value="ECO:0007669"/>
    <property type="project" value="TreeGrafter"/>
</dbReference>
<dbReference type="AlphaFoldDB" id="A0A318RTR9"/>
<dbReference type="GO" id="GO:0006631">
    <property type="term" value="P:fatty acid metabolic process"/>
    <property type="evidence" value="ECO:0007669"/>
    <property type="project" value="TreeGrafter"/>
</dbReference>
<evidence type="ECO:0000259" key="3">
    <source>
        <dbReference type="Pfam" id="PF00501"/>
    </source>
</evidence>
<dbReference type="SUPFAM" id="SSF56801">
    <property type="entry name" value="Acetyl-CoA synthetase-like"/>
    <property type="match status" value="1"/>
</dbReference>
<keyword evidence="6" id="KW-1185">Reference proteome</keyword>
<comment type="caution">
    <text evidence="5">The sequence shown here is derived from an EMBL/GenBank/DDBJ whole genome shotgun (WGS) entry which is preliminary data.</text>
</comment>
<evidence type="ECO:0000259" key="4">
    <source>
        <dbReference type="Pfam" id="PF13193"/>
    </source>
</evidence>
<feature type="domain" description="AMP-binding enzyme C-terminal" evidence="4">
    <location>
        <begin position="443"/>
        <end position="518"/>
    </location>
</feature>
<dbReference type="PANTHER" id="PTHR43201:SF5">
    <property type="entry name" value="MEDIUM-CHAIN ACYL-COA LIGASE ACSF2, MITOCHONDRIAL"/>
    <property type="match status" value="1"/>
</dbReference>
<protein>
    <submittedName>
        <fullName evidence="5">Fatty-acyl-CoA synthase</fullName>
    </submittedName>
</protein>
<proteinExistence type="inferred from homology"/>
<evidence type="ECO:0000313" key="6">
    <source>
        <dbReference type="Proteomes" id="UP000247591"/>
    </source>
</evidence>
<dbReference type="InterPro" id="IPR020845">
    <property type="entry name" value="AMP-binding_CS"/>
</dbReference>
<reference evidence="5 6" key="1">
    <citation type="submission" date="2018-06" db="EMBL/GenBank/DDBJ databases">
        <title>Genomic Encyclopedia of Type Strains, Phase IV (KMG-IV): sequencing the most valuable type-strain genomes for metagenomic binning, comparative biology and taxonomic classification.</title>
        <authorList>
            <person name="Goeker M."/>
        </authorList>
    </citation>
    <scope>NUCLEOTIDE SEQUENCE [LARGE SCALE GENOMIC DNA]</scope>
    <source>
        <strain evidence="5 6">DSM 45521</strain>
    </source>
</reference>
<dbReference type="EMBL" id="QJSP01000009">
    <property type="protein sequence ID" value="PYE15984.1"/>
    <property type="molecule type" value="Genomic_DNA"/>
</dbReference>